<dbReference type="InterPro" id="IPR041492">
    <property type="entry name" value="HAD_2"/>
</dbReference>
<dbReference type="GO" id="GO:0046872">
    <property type="term" value="F:metal ion binding"/>
    <property type="evidence" value="ECO:0007669"/>
    <property type="project" value="UniProtKB-KW"/>
</dbReference>
<dbReference type="SFLD" id="SFLDS00003">
    <property type="entry name" value="Haloacid_Dehalogenase"/>
    <property type="match status" value="1"/>
</dbReference>
<dbReference type="EC" id="3.1.3.96" evidence="7"/>
<name>A0A653C0X5_CALMS</name>
<dbReference type="FunFam" id="3.40.50.1000:FF:000055">
    <property type="entry name" value="Haloacid dehalogenase-like hydrolase family protein"/>
    <property type="match status" value="1"/>
</dbReference>
<dbReference type="InterPro" id="IPR023214">
    <property type="entry name" value="HAD_sf"/>
</dbReference>
<dbReference type="AlphaFoldDB" id="A0A653C0X5"/>
<dbReference type="PANTHER" id="PTHR18901">
    <property type="entry name" value="2-DEOXYGLUCOSE-6-PHOSPHATE PHOSPHATASE 2"/>
    <property type="match status" value="1"/>
</dbReference>
<evidence type="ECO:0000256" key="4">
    <source>
        <dbReference type="ARBA" id="ARBA00022801"/>
    </source>
</evidence>
<dbReference type="InterPro" id="IPR006439">
    <property type="entry name" value="HAD-SF_hydro_IA"/>
</dbReference>
<dbReference type="SUPFAM" id="SSF56784">
    <property type="entry name" value="HAD-like"/>
    <property type="match status" value="1"/>
</dbReference>
<dbReference type="GO" id="GO:1990738">
    <property type="term" value="F:pseudouridine 5'-phosphatase activity"/>
    <property type="evidence" value="ECO:0007669"/>
    <property type="project" value="UniProtKB-EC"/>
</dbReference>
<organism evidence="9 10">
    <name type="scientific">Callosobruchus maculatus</name>
    <name type="common">Southern cowpea weevil</name>
    <name type="synonym">Pulse bruchid</name>
    <dbReference type="NCBI Taxonomy" id="64391"/>
    <lineage>
        <taxon>Eukaryota</taxon>
        <taxon>Metazoa</taxon>
        <taxon>Ecdysozoa</taxon>
        <taxon>Arthropoda</taxon>
        <taxon>Hexapoda</taxon>
        <taxon>Insecta</taxon>
        <taxon>Pterygota</taxon>
        <taxon>Neoptera</taxon>
        <taxon>Endopterygota</taxon>
        <taxon>Coleoptera</taxon>
        <taxon>Polyphaga</taxon>
        <taxon>Cucujiformia</taxon>
        <taxon>Chrysomeloidea</taxon>
        <taxon>Chrysomelidae</taxon>
        <taxon>Bruchinae</taxon>
        <taxon>Bruchini</taxon>
        <taxon>Callosobruchus</taxon>
    </lineage>
</organism>
<keyword evidence="10" id="KW-1185">Reference proteome</keyword>
<dbReference type="EMBL" id="CAACVG010006745">
    <property type="protein sequence ID" value="VEN41382.1"/>
    <property type="molecule type" value="Genomic_DNA"/>
</dbReference>
<evidence type="ECO:0000313" key="10">
    <source>
        <dbReference type="Proteomes" id="UP000410492"/>
    </source>
</evidence>
<proteinExistence type="inferred from homology"/>
<gene>
    <name evidence="9" type="ORF">CALMAC_LOCUS5219</name>
</gene>
<keyword evidence="3" id="KW-0479">Metal-binding</keyword>
<keyword evidence="5" id="KW-0460">Magnesium</keyword>
<dbReference type="Pfam" id="PF13419">
    <property type="entry name" value="HAD_2"/>
    <property type="match status" value="1"/>
</dbReference>
<dbReference type="OrthoDB" id="40579at2759"/>
<accession>A0A653C0X5</accession>
<reference evidence="9 10" key="1">
    <citation type="submission" date="2019-01" db="EMBL/GenBank/DDBJ databases">
        <authorList>
            <person name="Sayadi A."/>
        </authorList>
    </citation>
    <scope>NUCLEOTIDE SEQUENCE [LARGE SCALE GENOMIC DNA]</scope>
</reference>
<dbReference type="FunFam" id="1.10.150.240:FF:000001">
    <property type="entry name" value="Haloacid dehalogenase-like hydrolase domain"/>
    <property type="match status" value="1"/>
</dbReference>
<dbReference type="NCBIfam" id="TIGR01509">
    <property type="entry name" value="HAD-SF-IA-v3"/>
    <property type="match status" value="1"/>
</dbReference>
<comment type="similarity">
    <text evidence="2">Belongs to the HAD-like hydrolase superfamily. CbbY/CbbZ/Gph/YieH family.</text>
</comment>
<dbReference type="InterPro" id="IPR036412">
    <property type="entry name" value="HAD-like_sf"/>
</dbReference>
<evidence type="ECO:0000256" key="1">
    <source>
        <dbReference type="ARBA" id="ARBA00001946"/>
    </source>
</evidence>
<dbReference type="Proteomes" id="UP000410492">
    <property type="component" value="Unassembled WGS sequence"/>
</dbReference>
<evidence type="ECO:0000256" key="6">
    <source>
        <dbReference type="ARBA" id="ARBA00052504"/>
    </source>
</evidence>
<keyword evidence="4" id="KW-0378">Hydrolase</keyword>
<comment type="catalytic activity">
    <reaction evidence="6">
        <text>psi-UMP + H2O = pseudouridine + phosphate</text>
        <dbReference type="Rhea" id="RHEA:10944"/>
        <dbReference type="ChEBI" id="CHEBI:15377"/>
        <dbReference type="ChEBI" id="CHEBI:17802"/>
        <dbReference type="ChEBI" id="CHEBI:43474"/>
        <dbReference type="ChEBI" id="CHEBI:58380"/>
        <dbReference type="EC" id="3.1.3.96"/>
    </reaction>
</comment>
<evidence type="ECO:0000256" key="2">
    <source>
        <dbReference type="ARBA" id="ARBA00006171"/>
    </source>
</evidence>
<dbReference type="Gene3D" id="3.40.50.1000">
    <property type="entry name" value="HAD superfamily/HAD-like"/>
    <property type="match status" value="1"/>
</dbReference>
<dbReference type="PANTHER" id="PTHR18901:SF38">
    <property type="entry name" value="PSEUDOURIDINE-5'-PHOSPHATASE"/>
    <property type="match status" value="1"/>
</dbReference>
<protein>
    <recommendedName>
        <fullName evidence="7">pseudouridine 5'-phosphatase</fullName>
        <ecNumber evidence="7">3.1.3.96</ecNumber>
    </recommendedName>
    <alternativeName>
        <fullName evidence="8">Pseudouridine-5'-monophosphatase</fullName>
    </alternativeName>
</protein>
<dbReference type="Gene3D" id="1.10.150.240">
    <property type="entry name" value="Putative phosphatase, domain 2"/>
    <property type="match status" value="1"/>
</dbReference>
<dbReference type="SFLD" id="SFLDG01135">
    <property type="entry name" value="C1.5.6:_HAD__Beta-PGM__Phospha"/>
    <property type="match status" value="1"/>
</dbReference>
<comment type="cofactor">
    <cofactor evidence="1">
        <name>Mg(2+)</name>
        <dbReference type="ChEBI" id="CHEBI:18420"/>
    </cofactor>
</comment>
<evidence type="ECO:0000256" key="8">
    <source>
        <dbReference type="ARBA" id="ARBA00083904"/>
    </source>
</evidence>
<evidence type="ECO:0000313" key="9">
    <source>
        <dbReference type="EMBL" id="VEN41382.1"/>
    </source>
</evidence>
<dbReference type="InterPro" id="IPR023198">
    <property type="entry name" value="PGP-like_dom2"/>
</dbReference>
<evidence type="ECO:0000256" key="3">
    <source>
        <dbReference type="ARBA" id="ARBA00022723"/>
    </source>
</evidence>
<sequence>MKSVKKFKPITHVIFDLDGVLLDTEGIYKSVIANIAKRFGKVYTPDITAKVIGTPERESSRIAVTEMQLPMSVDDFQKEFNKSSHDQFGNLPLIPGAEKLINHLKYIRIPMAVATSSHRESYELKAGPHRELFKAFSHVVCGGDDPEVRHGKPRPDIFLVCASRFYDKPKPEKCLVFEDSPNGVKAAVAAKMQTVMIPDELVPQELRKEATVVVKCLDQTPLEAFGLPPVE</sequence>
<dbReference type="SFLD" id="SFLDG01129">
    <property type="entry name" value="C1.5:_HAD__Beta-PGM__Phosphata"/>
    <property type="match status" value="1"/>
</dbReference>
<evidence type="ECO:0000256" key="5">
    <source>
        <dbReference type="ARBA" id="ARBA00022842"/>
    </source>
</evidence>
<evidence type="ECO:0000256" key="7">
    <source>
        <dbReference type="ARBA" id="ARBA00066578"/>
    </source>
</evidence>